<organism evidence="1 2">
    <name type="scientific">Enterobacter roggenkampii</name>
    <dbReference type="NCBI Taxonomy" id="1812935"/>
    <lineage>
        <taxon>Bacteria</taxon>
        <taxon>Pseudomonadati</taxon>
        <taxon>Pseudomonadota</taxon>
        <taxon>Gammaproteobacteria</taxon>
        <taxon>Enterobacterales</taxon>
        <taxon>Enterobacteriaceae</taxon>
        <taxon>Enterobacter</taxon>
        <taxon>Enterobacter cloacae complex</taxon>
    </lineage>
</organism>
<reference evidence="1" key="1">
    <citation type="journal article" date="2020" name="J Glob Antimicrob Resist">
        <title>Genomic characterization of clinical Enterobacter roggenkampii co-harboring blaIMP-1- and blaGES-5-encoding IncP6 and mcr-9-encoding IncHI2 plasmids isolated in Japan.</title>
        <authorList>
            <person name="Umeda K."/>
            <person name="Nakamura H."/>
            <person name="Fukuda A."/>
            <person name="Matsumoto Y."/>
            <person name="Motooka D."/>
            <person name="Nakamura S."/>
            <person name="Yasui Y."/>
            <person name="Yoshida H."/>
            <person name="Kawahara R."/>
        </authorList>
    </citation>
    <scope>NUCLEOTIDE SEQUENCE</scope>
    <source>
        <strain evidence="1">OIPH-N260</strain>
    </source>
</reference>
<protein>
    <submittedName>
        <fullName evidence="1">Uncharacterized protein</fullName>
    </submittedName>
</protein>
<gene>
    <name evidence="1" type="ORF">OIPHN260_10330</name>
</gene>
<evidence type="ECO:0000313" key="2">
    <source>
        <dbReference type="Proteomes" id="UP000595858"/>
    </source>
</evidence>
<evidence type="ECO:0000313" key="1">
    <source>
        <dbReference type="EMBL" id="BCL41531.1"/>
    </source>
</evidence>
<accession>A0AAU9BX48</accession>
<dbReference type="Proteomes" id="UP000595858">
    <property type="component" value="Chromosome"/>
</dbReference>
<proteinExistence type="predicted"/>
<sequence>MGAWAICYISLMCRDEVNVLIDTRIKIFLDVENLLPYLKFTGNSLWLALNYQVIPTNLHYIDLHRVRLRT</sequence>
<dbReference type="AlphaFoldDB" id="A0AAU9BX48"/>
<dbReference type="EMBL" id="AP023447">
    <property type="protein sequence ID" value="BCL41531.1"/>
    <property type="molecule type" value="Genomic_DNA"/>
</dbReference>
<name>A0AAU9BX48_9ENTR</name>